<dbReference type="SMART" id="SM00399">
    <property type="entry name" value="ZnF_C4"/>
    <property type="match status" value="1"/>
</dbReference>
<evidence type="ECO:0000256" key="5">
    <source>
        <dbReference type="ARBA" id="ARBA00023125"/>
    </source>
</evidence>
<dbReference type="PANTHER" id="PTHR48092">
    <property type="entry name" value="KNIRPS-RELATED PROTEIN-RELATED"/>
    <property type="match status" value="1"/>
</dbReference>
<evidence type="ECO:0000256" key="2">
    <source>
        <dbReference type="ARBA" id="ARBA00022771"/>
    </source>
</evidence>
<evidence type="ECO:0000256" key="7">
    <source>
        <dbReference type="ARBA" id="ARBA00023170"/>
    </source>
</evidence>
<dbReference type="InterPro" id="IPR001628">
    <property type="entry name" value="Znf_hrmn_rcpt"/>
</dbReference>
<reference evidence="12" key="1">
    <citation type="submission" date="2017-02" db="UniProtKB">
        <authorList>
            <consortium name="WormBaseParasite"/>
        </authorList>
    </citation>
    <scope>IDENTIFICATION</scope>
</reference>
<dbReference type="AlphaFoldDB" id="A0A0N4ZME3"/>
<evidence type="ECO:0000256" key="8">
    <source>
        <dbReference type="ARBA" id="ARBA00023242"/>
    </source>
</evidence>
<keyword evidence="5" id="KW-0238">DNA-binding</keyword>
<organism evidence="11 12">
    <name type="scientific">Parastrongyloides trichosuri</name>
    <name type="common">Possum-specific nematode worm</name>
    <dbReference type="NCBI Taxonomy" id="131310"/>
    <lineage>
        <taxon>Eukaryota</taxon>
        <taxon>Metazoa</taxon>
        <taxon>Ecdysozoa</taxon>
        <taxon>Nematoda</taxon>
        <taxon>Chromadorea</taxon>
        <taxon>Rhabditida</taxon>
        <taxon>Tylenchina</taxon>
        <taxon>Panagrolaimomorpha</taxon>
        <taxon>Strongyloidoidea</taxon>
        <taxon>Strongyloididae</taxon>
        <taxon>Parastrongyloides</taxon>
    </lineage>
</organism>
<feature type="compositionally biased region" description="Polar residues" evidence="9">
    <location>
        <begin position="33"/>
        <end position="42"/>
    </location>
</feature>
<dbReference type="PROSITE" id="PS51030">
    <property type="entry name" value="NUCLEAR_REC_DBD_2"/>
    <property type="match status" value="1"/>
</dbReference>
<evidence type="ECO:0000313" key="11">
    <source>
        <dbReference type="Proteomes" id="UP000038045"/>
    </source>
</evidence>
<evidence type="ECO:0000313" key="12">
    <source>
        <dbReference type="WBParaSite" id="PTRK_0000971200.1"/>
    </source>
</evidence>
<evidence type="ECO:0000256" key="3">
    <source>
        <dbReference type="ARBA" id="ARBA00022833"/>
    </source>
</evidence>
<dbReference type="GO" id="GO:0043565">
    <property type="term" value="F:sequence-specific DNA binding"/>
    <property type="evidence" value="ECO:0007669"/>
    <property type="project" value="InterPro"/>
</dbReference>
<dbReference type="Proteomes" id="UP000038045">
    <property type="component" value="Unplaced"/>
</dbReference>
<name>A0A0N4ZME3_PARTI</name>
<feature type="compositionally biased region" description="Basic and acidic residues" evidence="9">
    <location>
        <begin position="46"/>
        <end position="57"/>
    </location>
</feature>
<evidence type="ECO:0000256" key="6">
    <source>
        <dbReference type="ARBA" id="ARBA00023163"/>
    </source>
</evidence>
<dbReference type="PROSITE" id="PS00031">
    <property type="entry name" value="NUCLEAR_REC_DBD_1"/>
    <property type="match status" value="1"/>
</dbReference>
<dbReference type="STRING" id="131310.A0A0N4ZME3"/>
<keyword evidence="4" id="KW-0805">Transcription regulation</keyword>
<keyword evidence="8" id="KW-0539">Nucleus</keyword>
<keyword evidence="2" id="KW-0863">Zinc-finger</keyword>
<protein>
    <submittedName>
        <fullName evidence="12">Nuclear receptor domain-containing protein</fullName>
    </submittedName>
</protein>
<dbReference type="SUPFAM" id="SSF57716">
    <property type="entry name" value="Glucocorticoid receptor-like (DNA-binding domain)"/>
    <property type="match status" value="1"/>
</dbReference>
<keyword evidence="6" id="KW-0804">Transcription</keyword>
<dbReference type="PRINTS" id="PR00047">
    <property type="entry name" value="STROIDFINGER"/>
</dbReference>
<feature type="region of interest" description="Disordered" evidence="9">
    <location>
        <begin position="1"/>
        <end position="64"/>
    </location>
</feature>
<dbReference type="Pfam" id="PF00105">
    <property type="entry name" value="zf-C4"/>
    <property type="match status" value="1"/>
</dbReference>
<dbReference type="Gene3D" id="3.30.50.10">
    <property type="entry name" value="Erythroid Transcription Factor GATA-1, subunit A"/>
    <property type="match status" value="1"/>
</dbReference>
<dbReference type="WBParaSite" id="PTRK_0000971200.1">
    <property type="protein sequence ID" value="PTRK_0000971200.1"/>
    <property type="gene ID" value="PTRK_0000971200"/>
</dbReference>
<feature type="domain" description="Nuclear receptor" evidence="10">
    <location>
        <begin position="64"/>
        <end position="139"/>
    </location>
</feature>
<evidence type="ECO:0000256" key="4">
    <source>
        <dbReference type="ARBA" id="ARBA00023015"/>
    </source>
</evidence>
<dbReference type="GO" id="GO:0003700">
    <property type="term" value="F:DNA-binding transcription factor activity"/>
    <property type="evidence" value="ECO:0007669"/>
    <property type="project" value="InterPro"/>
</dbReference>
<evidence type="ECO:0000259" key="10">
    <source>
        <dbReference type="PROSITE" id="PS51030"/>
    </source>
</evidence>
<keyword evidence="11" id="KW-1185">Reference proteome</keyword>
<keyword evidence="3" id="KW-0862">Zinc</keyword>
<keyword evidence="1" id="KW-0479">Metal-binding</keyword>
<proteinExistence type="predicted"/>
<sequence>MDEDNNSRSSTRIPIELQDNTDETWITIDENDGSTSKESSPSGVKRSNENKNRSKDNIDEDYSSKDCVVCGDKSSGKHYGQYSCEGCKSFFKRSIRRSLSYSCRGNKNCCIDINHRNQCQFCRLKKCIKMGMRKEGKLNIYLFFF</sequence>
<evidence type="ECO:0000256" key="1">
    <source>
        <dbReference type="ARBA" id="ARBA00022723"/>
    </source>
</evidence>
<dbReference type="InterPro" id="IPR050200">
    <property type="entry name" value="Nuclear_hormone_rcpt_NR3"/>
</dbReference>
<dbReference type="GO" id="GO:0008270">
    <property type="term" value="F:zinc ion binding"/>
    <property type="evidence" value="ECO:0007669"/>
    <property type="project" value="UniProtKB-KW"/>
</dbReference>
<dbReference type="InterPro" id="IPR013088">
    <property type="entry name" value="Znf_NHR/GATA"/>
</dbReference>
<accession>A0A0N4ZME3</accession>
<evidence type="ECO:0000256" key="9">
    <source>
        <dbReference type="SAM" id="MobiDB-lite"/>
    </source>
</evidence>
<keyword evidence="7" id="KW-0675">Receptor</keyword>